<dbReference type="InterPro" id="IPR036650">
    <property type="entry name" value="CAT_RNA-bd_dom_sf"/>
</dbReference>
<dbReference type="RefSeq" id="WP_207107573.1">
    <property type="nucleotide sequence ID" value="NZ_JAFLVR010000012.1"/>
</dbReference>
<dbReference type="InterPro" id="IPR011608">
    <property type="entry name" value="PRD"/>
</dbReference>
<accession>A0ABS3HEB2</accession>
<dbReference type="SMART" id="SM01061">
    <property type="entry name" value="CAT_RBD"/>
    <property type="match status" value="1"/>
</dbReference>
<keyword evidence="4" id="KW-1185">Reference proteome</keyword>
<dbReference type="InterPro" id="IPR004341">
    <property type="entry name" value="CAT_RNA-bd_dom"/>
</dbReference>
<dbReference type="Pfam" id="PF00874">
    <property type="entry name" value="PRD"/>
    <property type="match status" value="2"/>
</dbReference>
<dbReference type="EMBL" id="JAFLVR010000012">
    <property type="protein sequence ID" value="MBO0451791.1"/>
    <property type="molecule type" value="Genomic_DNA"/>
</dbReference>
<proteinExistence type="predicted"/>
<sequence length="283" mass="32968">MIIRKILNPNTILAADDEQQEYVFFGKGIGYSRKIGQTVDDEDVNRVFIPVDNRQIQEYLRLFDSIPAVYFDITQQIIKRAEELLDTRLNTSVFFTLSDHLNFSVERYKNGLNILNRVYWEIKNYYPKEFSVGEFALKLVKKELGQVLPPEEAANIAFHIINAQNVDTSTSKGMDYAKLVGGISDIVKYELKTDFEREDVHYQRFITHLKFFVERYFEGKMITENDTGLFEQVALLYPKALTVAYNVKDYVEIVNSNKITKEEVAYLTIHINRLMTNKKLEGN</sequence>
<dbReference type="SUPFAM" id="SSF50151">
    <property type="entry name" value="SacY-like RNA-binding domain"/>
    <property type="match status" value="1"/>
</dbReference>
<dbReference type="Pfam" id="PF03123">
    <property type="entry name" value="CAT_RBD"/>
    <property type="match status" value="1"/>
</dbReference>
<gene>
    <name evidence="3" type="ORF">JZO85_05885</name>
</gene>
<organism evidence="3 4">
    <name type="scientific">Candidatus Enterococcus murrayae</name>
    <dbReference type="NCBI Taxonomy" id="2815321"/>
    <lineage>
        <taxon>Bacteria</taxon>
        <taxon>Bacillati</taxon>
        <taxon>Bacillota</taxon>
        <taxon>Bacilli</taxon>
        <taxon>Lactobacillales</taxon>
        <taxon>Enterococcaceae</taxon>
        <taxon>Enterococcus</taxon>
    </lineage>
</organism>
<dbReference type="Gene3D" id="1.10.1790.10">
    <property type="entry name" value="PRD domain"/>
    <property type="match status" value="2"/>
</dbReference>
<evidence type="ECO:0000256" key="1">
    <source>
        <dbReference type="ARBA" id="ARBA00022737"/>
    </source>
</evidence>
<feature type="domain" description="PRD" evidence="2">
    <location>
        <begin position="65"/>
        <end position="170"/>
    </location>
</feature>
<reference evidence="3 4" key="1">
    <citation type="submission" date="2021-03" db="EMBL/GenBank/DDBJ databases">
        <title>Enterococcal diversity collection.</title>
        <authorList>
            <person name="Gilmore M.S."/>
            <person name="Schwartzman J."/>
            <person name="Van Tyne D."/>
            <person name="Martin M."/>
            <person name="Earl A.M."/>
            <person name="Manson A.L."/>
            <person name="Straub T."/>
            <person name="Salamzade R."/>
            <person name="Saavedra J."/>
            <person name="Lebreton F."/>
            <person name="Prichula J."/>
            <person name="Schaufler K."/>
            <person name="Gaca A."/>
            <person name="Sgardioli B."/>
            <person name="Wagenaar J."/>
            <person name="Strong T."/>
        </authorList>
    </citation>
    <scope>NUCLEOTIDE SEQUENCE [LARGE SCALE GENOMIC DNA]</scope>
    <source>
        <strain evidence="3 4">MJM16</strain>
    </source>
</reference>
<dbReference type="InterPro" id="IPR050661">
    <property type="entry name" value="BglG_antiterminators"/>
</dbReference>
<comment type="caution">
    <text evidence="3">The sequence shown here is derived from an EMBL/GenBank/DDBJ whole genome shotgun (WGS) entry which is preliminary data.</text>
</comment>
<dbReference type="PANTHER" id="PTHR30185">
    <property type="entry name" value="CRYPTIC BETA-GLUCOSIDE BGL OPERON ANTITERMINATOR"/>
    <property type="match status" value="1"/>
</dbReference>
<feature type="domain" description="PRD" evidence="2">
    <location>
        <begin position="171"/>
        <end position="281"/>
    </location>
</feature>
<name>A0ABS3HEB2_9ENTE</name>
<evidence type="ECO:0000259" key="2">
    <source>
        <dbReference type="PROSITE" id="PS51372"/>
    </source>
</evidence>
<dbReference type="PROSITE" id="PS51372">
    <property type="entry name" value="PRD_2"/>
    <property type="match status" value="2"/>
</dbReference>
<evidence type="ECO:0000313" key="4">
    <source>
        <dbReference type="Proteomes" id="UP000664495"/>
    </source>
</evidence>
<dbReference type="Gene3D" id="2.30.24.10">
    <property type="entry name" value="CAT RNA-binding domain"/>
    <property type="match status" value="1"/>
</dbReference>
<evidence type="ECO:0000313" key="3">
    <source>
        <dbReference type="EMBL" id="MBO0451791.1"/>
    </source>
</evidence>
<dbReference type="InterPro" id="IPR036634">
    <property type="entry name" value="PRD_sf"/>
</dbReference>
<dbReference type="PANTHER" id="PTHR30185:SF15">
    <property type="entry name" value="CRYPTIC BETA-GLUCOSIDE BGL OPERON ANTITERMINATOR"/>
    <property type="match status" value="1"/>
</dbReference>
<protein>
    <submittedName>
        <fullName evidence="3">PRD domain-containing protein</fullName>
    </submittedName>
</protein>
<dbReference type="Proteomes" id="UP000664495">
    <property type="component" value="Unassembled WGS sequence"/>
</dbReference>
<keyword evidence="1" id="KW-0677">Repeat</keyword>
<dbReference type="SUPFAM" id="SSF63520">
    <property type="entry name" value="PTS-regulatory domain, PRD"/>
    <property type="match status" value="2"/>
</dbReference>